<gene>
    <name evidence="2" type="ORF">ENT60_02210</name>
</gene>
<sequence length="522" mass="57987">MNSENDCVDGIFWGGQLDVGATEILSPTGIIQVGTTKPVSGKVKNFGELSVSFWTFFRIYDKDNNLVYIDSIYQTVEPSQEVLLNFRSYNCNDTGEFKTIIKTALTDMNPNNDSIIGNFKVATSIPQVGGWYRKQDVSGAQKPVKSGGALGDKVYALIGNNTRDLMAYYVNGDSWKKKSEVPLSSLTPKKKNVKKGAAITTDGKYLYIVKGNNTKEFWRYYPEGDSWKEYEVPFSKGIKGSSMTFDGDSFVYVICGSNNAEWKRFNIYTEQFEECNPPSLPANKWKTGSWIVYVNDTIYGLRVGGKINEFYMIPIGGQGVKKKEMPLFGSTKKKKKAKEGSAGAYNPNDNLIYALKGGNTLEFFAYDLRKDTWMIREDVGQPTGTPSKKVKGGGALTYSEEAKGLFAFIGNGINEFWLYIPADKFLANTVPSDNKGIQIGTTSLKNFALTVIPTKNYLKVSYTLPVNIKATLKIYNTLGELVCSAASDKGYFVINVKSFSSGIYILKFAANEYQATKKLIIH</sequence>
<evidence type="ECO:0000313" key="2">
    <source>
        <dbReference type="EMBL" id="HGU47360.1"/>
    </source>
</evidence>
<dbReference type="AlphaFoldDB" id="A0A7C4S1A9"/>
<organism evidence="2">
    <name type="scientific">candidate division WOR-3 bacterium</name>
    <dbReference type="NCBI Taxonomy" id="2052148"/>
    <lineage>
        <taxon>Bacteria</taxon>
        <taxon>Bacteria division WOR-3</taxon>
    </lineage>
</organism>
<accession>A0A7C4S1A9</accession>
<feature type="domain" description="Secretion system C-terminal sorting" evidence="1">
    <location>
        <begin position="453"/>
        <end position="521"/>
    </location>
</feature>
<dbReference type="SUPFAM" id="SSF117281">
    <property type="entry name" value="Kelch motif"/>
    <property type="match status" value="1"/>
</dbReference>
<dbReference type="EMBL" id="DSZH01000102">
    <property type="protein sequence ID" value="HGU47360.1"/>
    <property type="molecule type" value="Genomic_DNA"/>
</dbReference>
<dbReference type="Gene3D" id="2.120.10.80">
    <property type="entry name" value="Kelch-type beta propeller"/>
    <property type="match status" value="1"/>
</dbReference>
<dbReference type="InterPro" id="IPR026444">
    <property type="entry name" value="Secre_tail"/>
</dbReference>
<evidence type="ECO:0000259" key="1">
    <source>
        <dbReference type="Pfam" id="PF18962"/>
    </source>
</evidence>
<protein>
    <submittedName>
        <fullName evidence="2">T9SS type A sorting domain-containing protein</fullName>
    </submittedName>
</protein>
<dbReference type="NCBIfam" id="TIGR04183">
    <property type="entry name" value="Por_Secre_tail"/>
    <property type="match status" value="1"/>
</dbReference>
<dbReference type="Pfam" id="PF18962">
    <property type="entry name" value="Por_Secre_tail"/>
    <property type="match status" value="1"/>
</dbReference>
<dbReference type="InterPro" id="IPR015915">
    <property type="entry name" value="Kelch-typ_b-propeller"/>
</dbReference>
<comment type="caution">
    <text evidence="2">The sequence shown here is derived from an EMBL/GenBank/DDBJ whole genome shotgun (WGS) entry which is preliminary data.</text>
</comment>
<reference evidence="2" key="1">
    <citation type="journal article" date="2020" name="mSystems">
        <title>Genome- and Community-Level Interaction Insights into Carbon Utilization and Element Cycling Functions of Hydrothermarchaeota in Hydrothermal Sediment.</title>
        <authorList>
            <person name="Zhou Z."/>
            <person name="Liu Y."/>
            <person name="Xu W."/>
            <person name="Pan J."/>
            <person name="Luo Z.H."/>
            <person name="Li M."/>
        </authorList>
    </citation>
    <scope>NUCLEOTIDE SEQUENCE [LARGE SCALE GENOMIC DNA]</scope>
    <source>
        <strain evidence="2">SpSt-594</strain>
    </source>
</reference>
<proteinExistence type="predicted"/>
<name>A0A7C4S1A9_UNCW3</name>